<comment type="caution">
    <text evidence="2">The sequence shown here is derived from an EMBL/GenBank/DDBJ whole genome shotgun (WGS) entry which is preliminary data.</text>
</comment>
<evidence type="ECO:0000256" key="1">
    <source>
        <dbReference type="SAM" id="MobiDB-lite"/>
    </source>
</evidence>
<feature type="compositionally biased region" description="Polar residues" evidence="1">
    <location>
        <begin position="132"/>
        <end position="141"/>
    </location>
</feature>
<feature type="compositionally biased region" description="Polar residues" evidence="1">
    <location>
        <begin position="277"/>
        <end position="292"/>
    </location>
</feature>
<evidence type="ECO:0000313" key="2">
    <source>
        <dbReference type="EMBL" id="EZG67203.1"/>
    </source>
</evidence>
<evidence type="ECO:0000313" key="3">
    <source>
        <dbReference type="Proteomes" id="UP000019763"/>
    </source>
</evidence>
<dbReference type="RefSeq" id="XP_011130309.1">
    <property type="nucleotide sequence ID" value="XM_011132007.1"/>
</dbReference>
<name>A0A023B7C8_GRENI</name>
<feature type="region of interest" description="Disordered" evidence="1">
    <location>
        <begin position="90"/>
        <end position="142"/>
    </location>
</feature>
<organism evidence="2 3">
    <name type="scientific">Gregarina niphandrodes</name>
    <name type="common">Septate eugregarine</name>
    <dbReference type="NCBI Taxonomy" id="110365"/>
    <lineage>
        <taxon>Eukaryota</taxon>
        <taxon>Sar</taxon>
        <taxon>Alveolata</taxon>
        <taxon>Apicomplexa</taxon>
        <taxon>Conoidasida</taxon>
        <taxon>Gregarinasina</taxon>
        <taxon>Eugregarinorida</taxon>
        <taxon>Gregarinidae</taxon>
        <taxon>Gregarina</taxon>
    </lineage>
</organism>
<dbReference type="AlphaFoldDB" id="A0A023B7C8"/>
<dbReference type="GeneID" id="22912594"/>
<feature type="compositionally biased region" description="Low complexity" evidence="1">
    <location>
        <begin position="293"/>
        <end position="303"/>
    </location>
</feature>
<proteinExistence type="predicted"/>
<dbReference type="Proteomes" id="UP000019763">
    <property type="component" value="Unassembled WGS sequence"/>
</dbReference>
<dbReference type="EMBL" id="AFNH02000530">
    <property type="protein sequence ID" value="EZG67203.1"/>
    <property type="molecule type" value="Genomic_DNA"/>
</dbReference>
<protein>
    <submittedName>
        <fullName evidence="2">Uncharacterized protein</fullName>
    </submittedName>
</protein>
<sequence>MKTVLIIPPLNETPVEYLRNRAHEVSDNSSVLVGRDTLLQGESLNFSWLVLTEWPPDLSRATLDENHLTFDNVSQEIRLLDMGTALKSSLGGPLGRVSQDQDTHRFDPSQNAPRGLDLSPGMSPGMSHDISDNTPNPTSNDMSHDMSNGGVSNCGVSNCGVSNGGVSNGGVSNGGVSNGVLPDVIQGVTHNVSRNVSLNPVGESSPPLSPSKMPATESDNRSLSPSRKQRMSVGAAVRGIFGKVKSEGRKGSVTAKSGTSLDQGPELASSVGDDSFKMSSVEMSSAGQDLQVSGSGSASGSGSQDAVRGLRRHQSEFAKKKRIVTHEFEDDQTSMASILQSVEDDPAHDPPLCPSSIKKQSAPHQPRIYLPYDIHDKLVTADILTDLNPPTTALTQQLWESQSDPVEHISYCCQYIPTYFNGICIGCLYKMRLNITVLKNRLGLYNKLHCVLKQKDSSSLPDGTLGFLDGDAPLVCPDPIVTVSHPIKVCKSVELCTYLIEDDQLFVKIANVTEDYSIIIDSMNTRTAPLQEAEFPLEMSPKSEYVISVPTSLMRPTNLGEKRTWNELDHKTVFTLAIQWHIEGNTPSWAQHAADCRPHIPTPLQMTLLSCVGGDSLGSQLTVEALITNYENEPIDLVLLSPDVDEQLDKILAQCAPGIPYPSNIIALIRENLTESAGTAWSLSFQVIGVIKPRDSKRFCLSAWVVGEHEKTRFPSLFLLDLTHSRLILVEP</sequence>
<reference evidence="2" key="1">
    <citation type="submission" date="2013-12" db="EMBL/GenBank/DDBJ databases">
        <authorList>
            <person name="Omoto C.K."/>
            <person name="Sibley D."/>
            <person name="Venepally P."/>
            <person name="Hadjithomas M."/>
            <person name="Karamycheva S."/>
            <person name="Brunk B."/>
            <person name="Roos D."/>
            <person name="Caler E."/>
            <person name="Lorenzi H."/>
        </authorList>
    </citation>
    <scope>NUCLEOTIDE SEQUENCE</scope>
</reference>
<gene>
    <name evidence="2" type="ORF">GNI_070680</name>
</gene>
<keyword evidence="3" id="KW-1185">Reference proteome</keyword>
<dbReference type="VEuPathDB" id="CryptoDB:GNI_070680"/>
<feature type="region of interest" description="Disordered" evidence="1">
    <location>
        <begin position="195"/>
        <end position="314"/>
    </location>
</feature>
<accession>A0A023B7C8</accession>